<gene>
    <name evidence="3" type="ORF">PRZ48_004766</name>
</gene>
<keyword evidence="4" id="KW-1185">Reference proteome</keyword>
<dbReference type="Pfam" id="PF06985">
    <property type="entry name" value="HET"/>
    <property type="match status" value="1"/>
</dbReference>
<reference evidence="3 4" key="1">
    <citation type="journal article" date="2023" name="G3 (Bethesda)">
        <title>A chromosome-level genome assembly of Zasmidium syzygii isolated from banana leaves.</title>
        <authorList>
            <person name="van Westerhoven A.C."/>
            <person name="Mehrabi R."/>
            <person name="Talebi R."/>
            <person name="Steentjes M.B.F."/>
            <person name="Corcolon B."/>
            <person name="Chong P.A."/>
            <person name="Kema G.H.J."/>
            <person name="Seidl M.F."/>
        </authorList>
    </citation>
    <scope>NUCLEOTIDE SEQUENCE [LARGE SCALE GENOMIC DNA]</scope>
    <source>
        <strain evidence="3 4">P124</strain>
    </source>
</reference>
<evidence type="ECO:0000313" key="3">
    <source>
        <dbReference type="EMBL" id="KAK4503851.1"/>
    </source>
</evidence>
<evidence type="ECO:0000313" key="4">
    <source>
        <dbReference type="Proteomes" id="UP001305779"/>
    </source>
</evidence>
<name>A0ABR0EQG0_ZASCE</name>
<protein>
    <recommendedName>
        <fullName evidence="5">Heterokaryon incompatibility domain-containing protein</fullName>
    </recommendedName>
</protein>
<proteinExistence type="predicted"/>
<evidence type="ECO:0008006" key="5">
    <source>
        <dbReference type="Google" id="ProtNLM"/>
    </source>
</evidence>
<organism evidence="3 4">
    <name type="scientific">Zasmidium cellare</name>
    <name type="common">Wine cellar mold</name>
    <name type="synonym">Racodium cellare</name>
    <dbReference type="NCBI Taxonomy" id="395010"/>
    <lineage>
        <taxon>Eukaryota</taxon>
        <taxon>Fungi</taxon>
        <taxon>Dikarya</taxon>
        <taxon>Ascomycota</taxon>
        <taxon>Pezizomycotina</taxon>
        <taxon>Dothideomycetes</taxon>
        <taxon>Dothideomycetidae</taxon>
        <taxon>Mycosphaerellales</taxon>
        <taxon>Mycosphaerellaceae</taxon>
        <taxon>Zasmidium</taxon>
    </lineage>
</organism>
<dbReference type="PANTHER" id="PTHR10622:SF10">
    <property type="entry name" value="HET DOMAIN-CONTAINING PROTEIN"/>
    <property type="match status" value="1"/>
</dbReference>
<feature type="domain" description="DUF8212" evidence="2">
    <location>
        <begin position="198"/>
        <end position="273"/>
    </location>
</feature>
<dbReference type="Proteomes" id="UP001305779">
    <property type="component" value="Unassembled WGS sequence"/>
</dbReference>
<accession>A0ABR0EQG0</accession>
<comment type="caution">
    <text evidence="3">The sequence shown here is derived from an EMBL/GenBank/DDBJ whole genome shotgun (WGS) entry which is preliminary data.</text>
</comment>
<dbReference type="InterPro" id="IPR058525">
    <property type="entry name" value="DUF8212"/>
</dbReference>
<dbReference type="PANTHER" id="PTHR10622">
    <property type="entry name" value="HET DOMAIN-CONTAINING PROTEIN"/>
    <property type="match status" value="1"/>
</dbReference>
<dbReference type="EMBL" id="JAXOVC010000003">
    <property type="protein sequence ID" value="KAK4503851.1"/>
    <property type="molecule type" value="Genomic_DNA"/>
</dbReference>
<evidence type="ECO:0000259" key="2">
    <source>
        <dbReference type="Pfam" id="PF26640"/>
    </source>
</evidence>
<dbReference type="InterPro" id="IPR010730">
    <property type="entry name" value="HET"/>
</dbReference>
<evidence type="ECO:0000259" key="1">
    <source>
        <dbReference type="Pfam" id="PF06985"/>
    </source>
</evidence>
<sequence>MPPYAILSHTWELEEVAYKDWPTQKAGTPLKGYKKILGFRDVARSKYECNYGWVDTCCIDKSSSAELTEAINSMYAKAEVCIAFLADVQAQSDEIPTSRWMTRGWTLQELIAPSRVEFYDFAWVYMGPLSGRLAKEVEVSSGIPVSVLTKDSPPSDWSVAQRMSWASQRQTTRLEDEAYCLLGLFDVSLPLIYGEGERAFVRLQEEIIRSSVDHSIFAWHFRGTLSLQPAESYSSADEFGPLLSRGNAVADAARRLLAPSPAFFWDCGDVEECYLDVKGWVESYEMHNLGLGPIAINLKRTSQTSARLQHGNNVDLETTTFGVVRVNDMESTRFQCGASHLDRLSIAEEEALITTRKARVTILRICSPSITVSGTNSVRKTRLGSMRAPKSLRPFQPSRLRVAMTNDLDSRALRTSAIPQDQWDTTSHIWFTKSPVGAISFAWEQDSLELTFVFAAGTDRDVPFHMALLETSRAPSVDYANLLWFKRVPALGNEYVLPEDAYERWESRLDISEDSHADPLRVGQTVT</sequence>
<dbReference type="Pfam" id="PF26640">
    <property type="entry name" value="DUF8212"/>
    <property type="match status" value="1"/>
</dbReference>
<feature type="domain" description="Heterokaryon incompatibility" evidence="1">
    <location>
        <begin position="4"/>
        <end position="92"/>
    </location>
</feature>